<proteinExistence type="predicted"/>
<evidence type="ECO:0000313" key="1">
    <source>
        <dbReference type="EMBL" id="KKK79276.1"/>
    </source>
</evidence>
<reference evidence="1" key="1">
    <citation type="journal article" date="2015" name="Nature">
        <title>Complex archaea that bridge the gap between prokaryotes and eukaryotes.</title>
        <authorList>
            <person name="Spang A."/>
            <person name="Saw J.H."/>
            <person name="Jorgensen S.L."/>
            <person name="Zaremba-Niedzwiedzka K."/>
            <person name="Martijn J."/>
            <person name="Lind A.E."/>
            <person name="van Eijk R."/>
            <person name="Schleper C."/>
            <person name="Guy L."/>
            <person name="Ettema T.J."/>
        </authorList>
    </citation>
    <scope>NUCLEOTIDE SEQUENCE</scope>
</reference>
<accession>A0A0F9B3X6</accession>
<gene>
    <name evidence="1" type="ORF">LCGC14_2835130</name>
</gene>
<organism evidence="1">
    <name type="scientific">marine sediment metagenome</name>
    <dbReference type="NCBI Taxonomy" id="412755"/>
    <lineage>
        <taxon>unclassified sequences</taxon>
        <taxon>metagenomes</taxon>
        <taxon>ecological metagenomes</taxon>
    </lineage>
</organism>
<comment type="caution">
    <text evidence="1">The sequence shown here is derived from an EMBL/GenBank/DDBJ whole genome shotgun (WGS) entry which is preliminary data.</text>
</comment>
<sequence>MHEWKLYDDGSGAFCVAHHGRACMMDRDDVELRLNVIESLRQVARAASRTCQTGELAEALDALPSWLLEER</sequence>
<protein>
    <submittedName>
        <fullName evidence="1">Uncharacterized protein</fullName>
    </submittedName>
</protein>
<name>A0A0F9B3X6_9ZZZZ</name>
<dbReference type="AlphaFoldDB" id="A0A0F9B3X6"/>
<dbReference type="EMBL" id="LAZR01054105">
    <property type="protein sequence ID" value="KKK79276.1"/>
    <property type="molecule type" value="Genomic_DNA"/>
</dbReference>